<evidence type="ECO:0000313" key="2">
    <source>
        <dbReference type="Proteomes" id="UP000295662"/>
    </source>
</evidence>
<dbReference type="AlphaFoldDB" id="A0A4R7RYY0"/>
<comment type="caution">
    <text evidence="1">The sequence shown here is derived from an EMBL/GenBank/DDBJ whole genome shotgun (WGS) entry which is preliminary data.</text>
</comment>
<reference evidence="1 2" key="1">
    <citation type="submission" date="2019-03" db="EMBL/GenBank/DDBJ databases">
        <title>Genomic Encyclopedia of Archaeal and Bacterial Type Strains, Phase II (KMG-II): from individual species to whole genera.</title>
        <authorList>
            <person name="Goeker M."/>
        </authorList>
    </citation>
    <scope>NUCLEOTIDE SEQUENCE [LARGE SCALE GENOMIC DNA]</scope>
    <source>
        <strain evidence="1 2">ATCC 25309</strain>
    </source>
</reference>
<keyword evidence="2" id="KW-1185">Reference proteome</keyword>
<protein>
    <recommendedName>
        <fullName evidence="3">Tellurite resistance protein TerB</fullName>
    </recommendedName>
</protein>
<name>A0A4R7RYY0_9BACT</name>
<organism evidence="1 2">
    <name type="scientific">Prosthecobacter fusiformis</name>
    <dbReference type="NCBI Taxonomy" id="48464"/>
    <lineage>
        <taxon>Bacteria</taxon>
        <taxon>Pseudomonadati</taxon>
        <taxon>Verrucomicrobiota</taxon>
        <taxon>Verrucomicrobiia</taxon>
        <taxon>Verrucomicrobiales</taxon>
        <taxon>Verrucomicrobiaceae</taxon>
        <taxon>Prosthecobacter</taxon>
    </lineage>
</organism>
<dbReference type="Proteomes" id="UP000295662">
    <property type="component" value="Unassembled WGS sequence"/>
</dbReference>
<dbReference type="OrthoDB" id="193989at2"/>
<evidence type="ECO:0008006" key="3">
    <source>
        <dbReference type="Google" id="ProtNLM"/>
    </source>
</evidence>
<sequence length="119" mass="13410">MTQPQREALFDLLSLSIYADAHISLVEEDLIQSAFVSKGWKSEYPKSLFIEESFARAREVAEDDDGVMDYLTERSAVFTTKTVQAEVLGVVKALLERDGMTADENEFFNLLIQAMPKAK</sequence>
<gene>
    <name evidence="1" type="ORF">EI77_02230</name>
</gene>
<proteinExistence type="predicted"/>
<dbReference type="EMBL" id="SOCA01000003">
    <property type="protein sequence ID" value="TDU71112.1"/>
    <property type="molecule type" value="Genomic_DNA"/>
</dbReference>
<dbReference type="RefSeq" id="WP_133795298.1">
    <property type="nucleotide sequence ID" value="NZ_SOCA01000003.1"/>
</dbReference>
<evidence type="ECO:0000313" key="1">
    <source>
        <dbReference type="EMBL" id="TDU71112.1"/>
    </source>
</evidence>
<accession>A0A4R7RYY0</accession>